<evidence type="ECO:0000313" key="19">
    <source>
        <dbReference type="EMBL" id="QHI95325.1"/>
    </source>
</evidence>
<dbReference type="GO" id="GO:0035539">
    <property type="term" value="F:8-oxo-7,8-dihydrodeoxyguanosine triphosphate pyrophosphatase activity"/>
    <property type="evidence" value="ECO:0007669"/>
    <property type="project" value="UniProtKB-EC"/>
</dbReference>
<dbReference type="PRINTS" id="PR00502">
    <property type="entry name" value="NUDIXFAMILY"/>
</dbReference>
<dbReference type="GO" id="GO:0044715">
    <property type="term" value="F:8-oxo-dGDP phosphatase activity"/>
    <property type="evidence" value="ECO:0007669"/>
    <property type="project" value="TreeGrafter"/>
</dbReference>
<dbReference type="PANTHER" id="PTHR47707">
    <property type="entry name" value="8-OXO-DGTP DIPHOSPHATASE"/>
    <property type="match status" value="1"/>
</dbReference>
<organism evidence="19 20">
    <name type="scientific">Aristophania vespae</name>
    <dbReference type="NCBI Taxonomy" id="2697033"/>
    <lineage>
        <taxon>Bacteria</taxon>
        <taxon>Pseudomonadati</taxon>
        <taxon>Pseudomonadota</taxon>
        <taxon>Alphaproteobacteria</taxon>
        <taxon>Acetobacterales</taxon>
        <taxon>Acetobacteraceae</taxon>
        <taxon>Aristophania</taxon>
    </lineage>
</organism>
<evidence type="ECO:0000256" key="4">
    <source>
        <dbReference type="ARBA" id="ARBA00022705"/>
    </source>
</evidence>
<keyword evidence="20" id="KW-1185">Reference proteome</keyword>
<dbReference type="FunFam" id="3.90.79.10:FF:000014">
    <property type="entry name" value="8-oxo-dGTP diphosphatase MutT"/>
    <property type="match status" value="1"/>
</dbReference>
<keyword evidence="9" id="KW-0234">DNA repair</keyword>
<sequence>MTSSKKLVLVSAAILIDEQQNILLAQRPKGKPQEGLWEFPGGKIEPGESPEKALTRELFEELNIIAQEKDLSPFTFISEDCERFHLLMPLYIIKKWKGTIEGKEGQEFRWIRASELDSYPMPKPDLPLIPKLKALLQFD</sequence>
<dbReference type="AlphaFoldDB" id="A0A6P1N9R4"/>
<dbReference type="SUPFAM" id="SSF55811">
    <property type="entry name" value="Nudix"/>
    <property type="match status" value="1"/>
</dbReference>
<protein>
    <recommendedName>
        <fullName evidence="13">8-oxo-dGTP diphosphatase</fullName>
        <ecNumber evidence="12">3.6.1.55</ecNumber>
    </recommendedName>
    <alternativeName>
        <fullName evidence="16">7,8-dihydro-8-oxoguanine-triphosphatase</fullName>
    </alternativeName>
    <alternativeName>
        <fullName evidence="15">Mutator protein MutT</fullName>
    </alternativeName>
    <alternativeName>
        <fullName evidence="14">dGTP pyrophosphohydrolase</fullName>
    </alternativeName>
</protein>
<dbReference type="InterPro" id="IPR000086">
    <property type="entry name" value="NUDIX_hydrolase_dom"/>
</dbReference>
<evidence type="ECO:0000256" key="1">
    <source>
        <dbReference type="ARBA" id="ARBA00001946"/>
    </source>
</evidence>
<dbReference type="RefSeq" id="WP_160618402.1">
    <property type="nucleotide sequence ID" value="NZ_CP047652.1"/>
</dbReference>
<gene>
    <name evidence="19" type="ORF">GT348_02690</name>
</gene>
<dbReference type="KEGG" id="bomb:GT348_02690"/>
<dbReference type="CDD" id="cd03425">
    <property type="entry name" value="NUDIX_MutT_NudA_like"/>
    <property type="match status" value="1"/>
</dbReference>
<dbReference type="GO" id="GO:0006281">
    <property type="term" value="P:DNA repair"/>
    <property type="evidence" value="ECO:0007669"/>
    <property type="project" value="UniProtKB-KW"/>
</dbReference>
<keyword evidence="7 17" id="KW-0378">Hydrolase</keyword>
<dbReference type="EC" id="3.6.1.55" evidence="12"/>
<evidence type="ECO:0000256" key="14">
    <source>
        <dbReference type="ARBA" id="ARBA00041592"/>
    </source>
</evidence>
<evidence type="ECO:0000256" key="3">
    <source>
        <dbReference type="ARBA" id="ARBA00022457"/>
    </source>
</evidence>
<dbReference type="GO" id="GO:0008413">
    <property type="term" value="F:8-oxo-7,8-dihydroguanosine triphosphate pyrophosphatase activity"/>
    <property type="evidence" value="ECO:0007669"/>
    <property type="project" value="TreeGrafter"/>
</dbReference>
<dbReference type="InterPro" id="IPR020084">
    <property type="entry name" value="NUDIX_hydrolase_CS"/>
</dbReference>
<evidence type="ECO:0000256" key="15">
    <source>
        <dbReference type="ARBA" id="ARBA00041979"/>
    </source>
</evidence>
<dbReference type="GO" id="GO:0044716">
    <property type="term" value="F:8-oxo-GDP phosphatase activity"/>
    <property type="evidence" value="ECO:0007669"/>
    <property type="project" value="TreeGrafter"/>
</dbReference>
<evidence type="ECO:0000256" key="11">
    <source>
        <dbReference type="ARBA" id="ARBA00036904"/>
    </source>
</evidence>
<dbReference type="InterPro" id="IPR047127">
    <property type="entry name" value="MutT-like"/>
</dbReference>
<keyword evidence="8" id="KW-0460">Magnesium</keyword>
<evidence type="ECO:0000256" key="17">
    <source>
        <dbReference type="RuleBase" id="RU003476"/>
    </source>
</evidence>
<dbReference type="PROSITE" id="PS51462">
    <property type="entry name" value="NUDIX"/>
    <property type="match status" value="1"/>
</dbReference>
<evidence type="ECO:0000256" key="7">
    <source>
        <dbReference type="ARBA" id="ARBA00022801"/>
    </source>
</evidence>
<comment type="catalytic activity">
    <reaction evidence="11">
        <text>8-oxo-GTP + H2O = 8-oxo-GMP + diphosphate + H(+)</text>
        <dbReference type="Rhea" id="RHEA:67616"/>
        <dbReference type="ChEBI" id="CHEBI:15377"/>
        <dbReference type="ChEBI" id="CHEBI:15378"/>
        <dbReference type="ChEBI" id="CHEBI:33019"/>
        <dbReference type="ChEBI" id="CHEBI:143553"/>
        <dbReference type="ChEBI" id="CHEBI:145694"/>
    </reaction>
</comment>
<keyword evidence="5" id="KW-0479">Metal-binding</keyword>
<dbReference type="PANTHER" id="PTHR47707:SF1">
    <property type="entry name" value="NUDIX HYDROLASE FAMILY PROTEIN"/>
    <property type="match status" value="1"/>
</dbReference>
<evidence type="ECO:0000256" key="16">
    <source>
        <dbReference type="ARBA" id="ARBA00042798"/>
    </source>
</evidence>
<keyword evidence="4" id="KW-0235">DNA replication</keyword>
<evidence type="ECO:0000256" key="6">
    <source>
        <dbReference type="ARBA" id="ARBA00022763"/>
    </source>
</evidence>
<accession>A0A6P1N9R4</accession>
<dbReference type="GO" id="GO:0046872">
    <property type="term" value="F:metal ion binding"/>
    <property type="evidence" value="ECO:0007669"/>
    <property type="project" value="UniProtKB-KW"/>
</dbReference>
<evidence type="ECO:0000256" key="13">
    <source>
        <dbReference type="ARBA" id="ARBA00040794"/>
    </source>
</evidence>
<dbReference type="EMBL" id="CP047652">
    <property type="protein sequence ID" value="QHI95325.1"/>
    <property type="molecule type" value="Genomic_DNA"/>
</dbReference>
<dbReference type="Gene3D" id="3.90.79.10">
    <property type="entry name" value="Nucleoside Triphosphate Pyrophosphohydrolase"/>
    <property type="match status" value="1"/>
</dbReference>
<comment type="similarity">
    <text evidence="2 17">Belongs to the Nudix hydrolase family.</text>
</comment>
<dbReference type="InterPro" id="IPR020476">
    <property type="entry name" value="Nudix_hydrolase"/>
</dbReference>
<keyword evidence="3" id="KW-0515">Mutator protein</keyword>
<dbReference type="Pfam" id="PF00293">
    <property type="entry name" value="NUDIX"/>
    <property type="match status" value="1"/>
</dbReference>
<evidence type="ECO:0000256" key="2">
    <source>
        <dbReference type="ARBA" id="ARBA00005582"/>
    </source>
</evidence>
<comment type="cofactor">
    <cofactor evidence="1">
        <name>Mg(2+)</name>
        <dbReference type="ChEBI" id="CHEBI:18420"/>
    </cofactor>
</comment>
<feature type="domain" description="Nudix hydrolase" evidence="18">
    <location>
        <begin position="6"/>
        <end position="134"/>
    </location>
</feature>
<evidence type="ECO:0000256" key="9">
    <source>
        <dbReference type="ARBA" id="ARBA00023204"/>
    </source>
</evidence>
<evidence type="ECO:0000256" key="12">
    <source>
        <dbReference type="ARBA" id="ARBA00038905"/>
    </source>
</evidence>
<dbReference type="PROSITE" id="PS00893">
    <property type="entry name" value="NUDIX_BOX"/>
    <property type="match status" value="1"/>
</dbReference>
<reference evidence="19 20" key="1">
    <citation type="submission" date="2020-01" db="EMBL/GenBank/DDBJ databases">
        <title>Genome sequencing of strain KACC 21507.</title>
        <authorList>
            <person name="Heo J."/>
            <person name="Kim S.-J."/>
            <person name="Kim J.-S."/>
            <person name="Hong S.-B."/>
            <person name="Kwon S.-W."/>
        </authorList>
    </citation>
    <scope>NUCLEOTIDE SEQUENCE [LARGE SCALE GENOMIC DNA]</scope>
    <source>
        <strain evidence="19 20">KACC 21507</strain>
    </source>
</reference>
<dbReference type="GO" id="GO:0006260">
    <property type="term" value="P:DNA replication"/>
    <property type="evidence" value="ECO:0007669"/>
    <property type="project" value="UniProtKB-KW"/>
</dbReference>
<keyword evidence="6" id="KW-0227">DNA damage</keyword>
<evidence type="ECO:0000259" key="18">
    <source>
        <dbReference type="PROSITE" id="PS51462"/>
    </source>
</evidence>
<proteinExistence type="inferred from homology"/>
<evidence type="ECO:0000256" key="8">
    <source>
        <dbReference type="ARBA" id="ARBA00022842"/>
    </source>
</evidence>
<evidence type="ECO:0000256" key="10">
    <source>
        <dbReference type="ARBA" id="ARBA00035861"/>
    </source>
</evidence>
<dbReference type="InterPro" id="IPR015797">
    <property type="entry name" value="NUDIX_hydrolase-like_dom_sf"/>
</dbReference>
<evidence type="ECO:0000256" key="5">
    <source>
        <dbReference type="ARBA" id="ARBA00022723"/>
    </source>
</evidence>
<dbReference type="Proteomes" id="UP000463975">
    <property type="component" value="Chromosome"/>
</dbReference>
<comment type="catalytic activity">
    <reaction evidence="10">
        <text>8-oxo-dGTP + H2O = 8-oxo-dGMP + diphosphate + H(+)</text>
        <dbReference type="Rhea" id="RHEA:31575"/>
        <dbReference type="ChEBI" id="CHEBI:15377"/>
        <dbReference type="ChEBI" id="CHEBI:15378"/>
        <dbReference type="ChEBI" id="CHEBI:33019"/>
        <dbReference type="ChEBI" id="CHEBI:63224"/>
        <dbReference type="ChEBI" id="CHEBI:77896"/>
        <dbReference type="EC" id="3.6.1.55"/>
    </reaction>
</comment>
<evidence type="ECO:0000313" key="20">
    <source>
        <dbReference type="Proteomes" id="UP000463975"/>
    </source>
</evidence>
<name>A0A6P1N9R4_9PROT</name>